<dbReference type="InterPro" id="IPR045597">
    <property type="entry name" value="DUF6458"/>
</dbReference>
<evidence type="ECO:0000313" key="3">
    <source>
        <dbReference type="EMBL" id="MDT0260529.1"/>
    </source>
</evidence>
<evidence type="ECO:0000313" key="4">
    <source>
        <dbReference type="Proteomes" id="UP001183176"/>
    </source>
</evidence>
<dbReference type="Proteomes" id="UP001183176">
    <property type="component" value="Unassembled WGS sequence"/>
</dbReference>
<evidence type="ECO:0000259" key="2">
    <source>
        <dbReference type="Pfam" id="PF20059"/>
    </source>
</evidence>
<comment type="caution">
    <text evidence="3">The sequence shown here is derived from an EMBL/GenBank/DDBJ whole genome shotgun (WGS) entry which is preliminary data.</text>
</comment>
<keyword evidence="1" id="KW-1133">Transmembrane helix</keyword>
<dbReference type="EMBL" id="JAVREH010000003">
    <property type="protein sequence ID" value="MDT0260529.1"/>
    <property type="molecule type" value="Genomic_DNA"/>
</dbReference>
<protein>
    <submittedName>
        <fullName evidence="3">DUF6458 family protein</fullName>
    </submittedName>
</protein>
<name>A0ABU2J7D3_9ACTN</name>
<keyword evidence="1" id="KW-0472">Membrane</keyword>
<dbReference type="Pfam" id="PF20059">
    <property type="entry name" value="DUF6458"/>
    <property type="match status" value="1"/>
</dbReference>
<feature type="domain" description="DUF6458" evidence="2">
    <location>
        <begin position="2"/>
        <end position="60"/>
    </location>
</feature>
<evidence type="ECO:0000256" key="1">
    <source>
        <dbReference type="SAM" id="Phobius"/>
    </source>
</evidence>
<reference evidence="4" key="1">
    <citation type="submission" date="2023-07" db="EMBL/GenBank/DDBJ databases">
        <title>30 novel species of actinomycetes from the DSMZ collection.</title>
        <authorList>
            <person name="Nouioui I."/>
        </authorList>
    </citation>
    <scope>NUCLEOTIDE SEQUENCE [LARGE SCALE GENOMIC DNA]</scope>
    <source>
        <strain evidence="4">DSM 44399</strain>
    </source>
</reference>
<organism evidence="3 4">
    <name type="scientific">Jatrophihabitans lederbergiae</name>
    <dbReference type="NCBI Taxonomy" id="3075547"/>
    <lineage>
        <taxon>Bacteria</taxon>
        <taxon>Bacillati</taxon>
        <taxon>Actinomycetota</taxon>
        <taxon>Actinomycetes</taxon>
        <taxon>Jatrophihabitantales</taxon>
        <taxon>Jatrophihabitantaceae</taxon>
        <taxon>Jatrophihabitans</taxon>
    </lineage>
</organism>
<dbReference type="RefSeq" id="WP_311421679.1">
    <property type="nucleotide sequence ID" value="NZ_JAVREH010000003.1"/>
</dbReference>
<feature type="transmembrane region" description="Helical" evidence="1">
    <location>
        <begin position="32"/>
        <end position="51"/>
    </location>
</feature>
<gene>
    <name evidence="3" type="ORF">RM423_03895</name>
</gene>
<keyword evidence="1" id="KW-0812">Transmembrane</keyword>
<keyword evidence="4" id="KW-1185">Reference proteome</keyword>
<proteinExistence type="predicted"/>
<accession>A0ABU2J7D3</accession>
<sequence length="82" mass="8664">MRIGASLFLIAVGAILKFAVKANVNGVDVGTVGIILMIVGVVGLLITLALMNTRHRTDVIHSRTGTTVIAPDDPIDPVDPRY</sequence>